<dbReference type="InterPro" id="IPR011676">
    <property type="entry name" value="DUF1618"/>
</dbReference>
<dbReference type="PANTHER" id="PTHR33074:SF128">
    <property type="entry name" value="EXPRESSED PROTEIN"/>
    <property type="match status" value="1"/>
</dbReference>
<feature type="domain" description="DUF1618" evidence="1">
    <location>
        <begin position="224"/>
        <end position="356"/>
    </location>
</feature>
<dbReference type="PANTHER" id="PTHR33074">
    <property type="entry name" value="EXPRESSED PROTEIN-RELATED"/>
    <property type="match status" value="1"/>
</dbReference>
<accession>A0A835KTZ9</accession>
<evidence type="ECO:0000259" key="1">
    <source>
        <dbReference type="Pfam" id="PF07762"/>
    </source>
</evidence>
<proteinExistence type="predicted"/>
<evidence type="ECO:0000313" key="2">
    <source>
        <dbReference type="EMBL" id="KAF8775805.1"/>
    </source>
</evidence>
<evidence type="ECO:0000313" key="3">
    <source>
        <dbReference type="Proteomes" id="UP000636709"/>
    </source>
</evidence>
<keyword evidence="3" id="KW-1185">Reference proteome</keyword>
<dbReference type="Pfam" id="PF07762">
    <property type="entry name" value="DUF1618"/>
    <property type="match status" value="1"/>
</dbReference>
<organism evidence="2 3">
    <name type="scientific">Digitaria exilis</name>
    <dbReference type="NCBI Taxonomy" id="1010633"/>
    <lineage>
        <taxon>Eukaryota</taxon>
        <taxon>Viridiplantae</taxon>
        <taxon>Streptophyta</taxon>
        <taxon>Embryophyta</taxon>
        <taxon>Tracheophyta</taxon>
        <taxon>Spermatophyta</taxon>
        <taxon>Magnoliopsida</taxon>
        <taxon>Liliopsida</taxon>
        <taxon>Poales</taxon>
        <taxon>Poaceae</taxon>
        <taxon>PACMAD clade</taxon>
        <taxon>Panicoideae</taxon>
        <taxon>Panicodae</taxon>
        <taxon>Paniceae</taxon>
        <taxon>Anthephorinae</taxon>
        <taxon>Digitaria</taxon>
    </lineage>
</organism>
<comment type="caution">
    <text evidence="2">The sequence shown here is derived from an EMBL/GenBank/DDBJ whole genome shotgun (WGS) entry which is preliminary data.</text>
</comment>
<reference evidence="2" key="1">
    <citation type="submission" date="2020-07" db="EMBL/GenBank/DDBJ databases">
        <title>Genome sequence and genetic diversity analysis of an under-domesticated orphan crop, white fonio (Digitaria exilis).</title>
        <authorList>
            <person name="Bennetzen J.L."/>
            <person name="Chen S."/>
            <person name="Ma X."/>
            <person name="Wang X."/>
            <person name="Yssel A.E.J."/>
            <person name="Chaluvadi S.R."/>
            <person name="Johnson M."/>
            <person name="Gangashetty P."/>
            <person name="Hamidou F."/>
            <person name="Sanogo M.D."/>
            <person name="Zwaenepoel A."/>
            <person name="Wallace J."/>
            <person name="Van De Peer Y."/>
            <person name="Van Deynze A."/>
        </authorList>
    </citation>
    <scope>NUCLEOTIDE SEQUENCE</scope>
    <source>
        <tissue evidence="2">Leaves</tissue>
    </source>
</reference>
<protein>
    <recommendedName>
        <fullName evidence="1">DUF1618 domain-containing protein</fullName>
    </recommendedName>
</protein>
<dbReference type="EMBL" id="JACEFO010000275">
    <property type="protein sequence ID" value="KAF8775805.1"/>
    <property type="molecule type" value="Genomic_DNA"/>
</dbReference>
<dbReference type="OrthoDB" id="717740at2759"/>
<dbReference type="Proteomes" id="UP000636709">
    <property type="component" value="Unassembled WGS sequence"/>
</dbReference>
<sequence>MDEQARRSAAPAKAPPAISRFYLHMPTGAAETHCRILASHRDALLFSMYEAFADEPRFYDQELFVYIGGTPSLTLLPPCCTGSIMEEEEAYYASDNSSFTSDGVASWLASDDDDDACYDDDQQQPQEETGPLTGITQFELQAVGIYRHDDNYVVAYLCVSRCITPGSQAKDLEAQMRLYYSSDSRWELHALPISHHHHNARTYISDLTRWSCTKVITFGTYLCWIDYNCGILFWDVSAEVLQVTFLKLPVDAHLFPEACMDMYRNICVVQDQGNNKKMKFIDVRPYHGYYFRPPPNSSHFELNIWTLAIDGDDGNNNMMMSWVHELVIRDHDLVPSPHHGPLMFPVMSTEEPHIAYFMVRPYGYFVNKTWIVPLDLNGRSAKDAFLYLKGEEDLLGDDADTTRTNDHCFEPFLTCDVNLF</sequence>
<name>A0A835KTZ9_9POAL</name>
<dbReference type="AlphaFoldDB" id="A0A835KTZ9"/>
<gene>
    <name evidence="2" type="ORF">HU200_004194</name>
</gene>